<dbReference type="Gene3D" id="3.30.700.10">
    <property type="entry name" value="Glycoprotein, Type 4 Pilin"/>
    <property type="match status" value="1"/>
</dbReference>
<reference evidence="2 3" key="1">
    <citation type="submission" date="2018-08" db="EMBL/GenBank/DDBJ databases">
        <title>Wenzhouxiangella salilacus sp. nov., a novel bacterium isolated from a saline lake in Xinjiang Province, China.</title>
        <authorList>
            <person name="Han S."/>
        </authorList>
    </citation>
    <scope>NUCLEOTIDE SEQUENCE [LARGE SCALE GENOMIC DNA]</scope>
    <source>
        <strain evidence="2 3">XDB06</strain>
    </source>
</reference>
<sequence>MSRPVNPVGRGMGFTLIELLVAMAILAIVMAIAIPSYTTYVTRSNRTEGKAILMNTAQALERCFTRYNAYDSDECNVSFPVDSENDHYQMAAGNQTIDAATYTLTAVPQGSQATNDTECANFTLTHNGTRGVSGSGDVEDCW</sequence>
<dbReference type="PANTHER" id="PTHR30093">
    <property type="entry name" value="GENERAL SECRETION PATHWAY PROTEIN G"/>
    <property type="match status" value="1"/>
</dbReference>
<protein>
    <submittedName>
        <fullName evidence="2">Type IV pilin protein</fullName>
    </submittedName>
</protein>
<proteinExistence type="predicted"/>
<dbReference type="SUPFAM" id="SSF54523">
    <property type="entry name" value="Pili subunits"/>
    <property type="match status" value="1"/>
</dbReference>
<dbReference type="OrthoDB" id="5296638at2"/>
<dbReference type="InterPro" id="IPR045584">
    <property type="entry name" value="Pilin-like"/>
</dbReference>
<evidence type="ECO:0000313" key="2">
    <source>
        <dbReference type="EMBL" id="RFF31112.1"/>
    </source>
</evidence>
<evidence type="ECO:0000256" key="1">
    <source>
        <dbReference type="SAM" id="Phobius"/>
    </source>
</evidence>
<name>A0A3E1KA24_9GAMM</name>
<dbReference type="PANTHER" id="PTHR30093:SF47">
    <property type="entry name" value="TYPE IV PILUS NON-CORE MINOR PILIN PILE"/>
    <property type="match status" value="1"/>
</dbReference>
<keyword evidence="1" id="KW-1133">Transmembrane helix</keyword>
<dbReference type="RefSeq" id="WP_116650191.1">
    <property type="nucleotide sequence ID" value="NZ_QUZK01000023.1"/>
</dbReference>
<comment type="caution">
    <text evidence="2">The sequence shown here is derived from an EMBL/GenBank/DDBJ whole genome shotgun (WGS) entry which is preliminary data.</text>
</comment>
<dbReference type="Pfam" id="PF07963">
    <property type="entry name" value="N_methyl"/>
    <property type="match status" value="1"/>
</dbReference>
<dbReference type="NCBIfam" id="TIGR02532">
    <property type="entry name" value="IV_pilin_GFxxxE"/>
    <property type="match status" value="1"/>
</dbReference>
<dbReference type="Proteomes" id="UP000260351">
    <property type="component" value="Unassembled WGS sequence"/>
</dbReference>
<accession>A0A3E1KA24</accession>
<keyword evidence="3" id="KW-1185">Reference proteome</keyword>
<dbReference type="GO" id="GO:0043683">
    <property type="term" value="P:type IV pilus assembly"/>
    <property type="evidence" value="ECO:0007669"/>
    <property type="project" value="InterPro"/>
</dbReference>
<keyword evidence="1" id="KW-0812">Transmembrane</keyword>
<feature type="transmembrane region" description="Helical" evidence="1">
    <location>
        <begin position="12"/>
        <end position="34"/>
    </location>
</feature>
<evidence type="ECO:0000313" key="3">
    <source>
        <dbReference type="Proteomes" id="UP000260351"/>
    </source>
</evidence>
<keyword evidence="1" id="KW-0472">Membrane</keyword>
<dbReference type="AlphaFoldDB" id="A0A3E1KA24"/>
<organism evidence="2 3">
    <name type="scientific">Wenzhouxiangella sediminis</name>
    <dbReference type="NCBI Taxonomy" id="1792836"/>
    <lineage>
        <taxon>Bacteria</taxon>
        <taxon>Pseudomonadati</taxon>
        <taxon>Pseudomonadota</taxon>
        <taxon>Gammaproteobacteria</taxon>
        <taxon>Chromatiales</taxon>
        <taxon>Wenzhouxiangellaceae</taxon>
        <taxon>Wenzhouxiangella</taxon>
    </lineage>
</organism>
<dbReference type="EMBL" id="QUZK01000023">
    <property type="protein sequence ID" value="RFF31112.1"/>
    <property type="molecule type" value="Genomic_DNA"/>
</dbReference>
<dbReference type="InterPro" id="IPR012902">
    <property type="entry name" value="N_methyl_site"/>
</dbReference>
<dbReference type="Pfam" id="PF16732">
    <property type="entry name" value="ComP_DUS"/>
    <property type="match status" value="1"/>
</dbReference>
<dbReference type="InterPro" id="IPR031982">
    <property type="entry name" value="PilE-like"/>
</dbReference>
<gene>
    <name evidence="2" type="ORF">DZC52_05820</name>
</gene>